<name>A0ABQ5U702_9PROT</name>
<reference evidence="1" key="1">
    <citation type="journal article" date="2014" name="Int. J. Syst. Evol. Microbiol.">
        <title>Complete genome of a new Firmicutes species belonging to the dominant human colonic microbiota ('Ruminococcus bicirculans') reveals two chromosomes and a selective capacity to utilize plant glucans.</title>
        <authorList>
            <consortium name="NISC Comparative Sequencing Program"/>
            <person name="Wegmann U."/>
            <person name="Louis P."/>
            <person name="Goesmann A."/>
            <person name="Henrissat B."/>
            <person name="Duncan S.H."/>
            <person name="Flint H.J."/>
        </authorList>
    </citation>
    <scope>NUCLEOTIDE SEQUENCE</scope>
    <source>
        <strain evidence="1">NBRC 103408</strain>
    </source>
</reference>
<dbReference type="Proteomes" id="UP001161409">
    <property type="component" value="Unassembled WGS sequence"/>
</dbReference>
<sequence length="155" mass="17353">MPHNQIQKVRFDNRGDLLRMDVRLESDQLCTYEITSHDADGLFQGTVMKGNNINDSVDSFNIPTNTEELDQRVIGWHFIFAAPKGDVKRTFQATIDFHQGDIGLLEQPISLSGDLQSEKVIIGFARFVGQSVPAECSPMGYDRLTPEPILQKDSG</sequence>
<accession>A0ABQ5U702</accession>
<protein>
    <submittedName>
        <fullName evidence="1">Uncharacterized protein</fullName>
    </submittedName>
</protein>
<gene>
    <name evidence="1" type="ORF">GCM10007924_21610</name>
</gene>
<reference evidence="1" key="2">
    <citation type="submission" date="2023-01" db="EMBL/GenBank/DDBJ databases">
        <title>Draft genome sequence of Sneathiella chinensis strain NBRC 103408.</title>
        <authorList>
            <person name="Sun Q."/>
            <person name="Mori K."/>
        </authorList>
    </citation>
    <scope>NUCLEOTIDE SEQUENCE</scope>
    <source>
        <strain evidence="1">NBRC 103408</strain>
    </source>
</reference>
<evidence type="ECO:0000313" key="2">
    <source>
        <dbReference type="Proteomes" id="UP001161409"/>
    </source>
</evidence>
<dbReference type="EMBL" id="BSNF01000008">
    <property type="protein sequence ID" value="GLQ06940.1"/>
    <property type="molecule type" value="Genomic_DNA"/>
</dbReference>
<dbReference type="RefSeq" id="WP_169561036.1">
    <property type="nucleotide sequence ID" value="NZ_BSNF01000008.1"/>
</dbReference>
<organism evidence="1 2">
    <name type="scientific">Sneathiella chinensis</name>
    <dbReference type="NCBI Taxonomy" id="349750"/>
    <lineage>
        <taxon>Bacteria</taxon>
        <taxon>Pseudomonadati</taxon>
        <taxon>Pseudomonadota</taxon>
        <taxon>Alphaproteobacteria</taxon>
        <taxon>Sneathiellales</taxon>
        <taxon>Sneathiellaceae</taxon>
        <taxon>Sneathiella</taxon>
    </lineage>
</organism>
<proteinExistence type="predicted"/>
<comment type="caution">
    <text evidence="1">The sequence shown here is derived from an EMBL/GenBank/DDBJ whole genome shotgun (WGS) entry which is preliminary data.</text>
</comment>
<evidence type="ECO:0000313" key="1">
    <source>
        <dbReference type="EMBL" id="GLQ06940.1"/>
    </source>
</evidence>
<keyword evidence="2" id="KW-1185">Reference proteome</keyword>